<dbReference type="PANTHER" id="PTHR14374:SF0">
    <property type="entry name" value="TRAFFICKING PROTEIN PARTICLE COMPLEX SUBUNIT 11"/>
    <property type="match status" value="1"/>
</dbReference>
<gene>
    <name evidence="2" type="ORF">CLIB1423_02S02762</name>
</gene>
<dbReference type="Proteomes" id="UP000837801">
    <property type="component" value="Unassembled WGS sequence"/>
</dbReference>
<organism evidence="2 3">
    <name type="scientific">[Candida] railenensis</name>
    <dbReference type="NCBI Taxonomy" id="45579"/>
    <lineage>
        <taxon>Eukaryota</taxon>
        <taxon>Fungi</taxon>
        <taxon>Dikarya</taxon>
        <taxon>Ascomycota</taxon>
        <taxon>Saccharomycotina</taxon>
        <taxon>Pichiomycetes</taxon>
        <taxon>Debaryomycetaceae</taxon>
        <taxon>Kurtzmaniella</taxon>
    </lineage>
</organism>
<evidence type="ECO:0000313" key="2">
    <source>
        <dbReference type="EMBL" id="CAH2350684.1"/>
    </source>
</evidence>
<dbReference type="Pfam" id="PF11817">
    <property type="entry name" value="Foie-gras_1"/>
    <property type="match status" value="1"/>
</dbReference>
<dbReference type="EMBL" id="CAKXYY010000002">
    <property type="protein sequence ID" value="CAH2350684.1"/>
    <property type="molecule type" value="Genomic_DNA"/>
</dbReference>
<reference evidence="2" key="1">
    <citation type="submission" date="2022-03" db="EMBL/GenBank/DDBJ databases">
        <authorList>
            <person name="Legras J.-L."/>
            <person name="Devillers H."/>
            <person name="Grondin C."/>
        </authorList>
    </citation>
    <scope>NUCLEOTIDE SEQUENCE</scope>
    <source>
        <strain evidence="2">CLIB 1423</strain>
    </source>
</reference>
<evidence type="ECO:0000313" key="3">
    <source>
        <dbReference type="Proteomes" id="UP000837801"/>
    </source>
</evidence>
<name>A0A9P0VWB5_9ASCO</name>
<comment type="caution">
    <text evidence="2">The sequence shown here is derived from an EMBL/GenBank/DDBJ whole genome shotgun (WGS) entry which is preliminary data.</text>
</comment>
<sequence length="1196" mass="136937">MDIYNQLLLQQLAPFIKINDSKCQSDITTQLRSNFNKYNISNSVWDNSIIKNRLSTTNYLIEFSDSWDIDVPLKPPSQEREDNGNEVHSILSPFNPSSDIYPNGIISEDWFKKYIQNLPFAYVAAFPLPESVHDDGALIRELADLRVKYLAHGIKFVCILISTSVNPNDDDERVDKIRQQSGLPRLHGLLYLHANASKNVNLARDLTVLVTSLLSNLKHPSFEFYQQIEAKIKQRNKKYYSYPSAAKVQSKIVLTPTFLETRNLIKSGMLIQFSSPHNVELSLKYLIPAYDNLIDLVRENFQSQEEDIEEHDMKLYTHFRLLLDILAFHIVRCYLAAEDPISALRKHKTHIASVIEAVHFSPSTNYYFSEINNWISIQYQWLAQLLELIPQSIRVEPNPKKFGNTTTFYFGGVQFIDNGLKYDIITKPGLLYLKAAEYLDKVKVSRTQNKKNELHYKLLPEYEEPVTKQQKKLALLNKAKSCFVDLSPTSVDYKSESANFDSFINYVNWMIAEEYFKLDDFKTAIDFYKLCNSSTNPLILQRIFECIEQISGSDKEALETAIQISSIKSPILRIFDSKIANSLNLKNIKKIDCTLFEVTPLILNKQQSTTTYLYDECLFQIKLQPTINFEKLNKLLLKKEIKIRVEKIKVIFNNVSGFKDISLKRLDSLPSTALQQVTLDENSSGQVRIDFFNSSEAKIFEFSQVAEKIGKAQISSIELETIVEIDNSNSISHTQTVEFKTNSSPDEASETLFHNIKYYINNRTSENLSDYRFRNIRLNGEFAYSVNIIPVRPKVNLNIKDPLKSLIMGEKVKLNILLDVEKRKGVDYNALSIVSDIKLSGGDSDDYTIRTSWNDLKDDEPLKLSEDSPDMVLLNLSIQARPSIELKEGVKLMLNFKLVLDTNTGNTEGDVNVPTLFDISNFEFDLVKEPFELKYGIATRYRNQKEAENDMPNPFIINKGSSISMPVATRAWVGNVTFSSRLSSSIDIISTNINIKSMNPEVQLDCLGSTVSHAHAQSEPQTFSRSFVTTSKTGYTHRNIAVSSVGTIFWKRKNSEIINEFKSIYWEVTLPLADPRVLLMVKKGEDDTIWKLHFVIENPTPRIFTFSTQLLDEQDSGWQYIDELNLVPFVQPPFPVLPFSRHAIDFYAKYNGTKGEEKLVKLPQLKVFDINYKVGLPTLSVSEDVTSVEGLLYFKK</sequence>
<dbReference type="OrthoDB" id="6278596at2759"/>
<keyword evidence="3" id="KW-1185">Reference proteome</keyword>
<proteinExistence type="predicted"/>
<feature type="domain" description="Trafficking protein particle complex subunit 11" evidence="1">
    <location>
        <begin position="319"/>
        <end position="531"/>
    </location>
</feature>
<protein>
    <recommendedName>
        <fullName evidence="1">Trafficking protein particle complex subunit 11 domain-containing protein</fullName>
    </recommendedName>
</protein>
<dbReference type="InterPro" id="IPR021773">
    <property type="entry name" value="TPC11"/>
</dbReference>
<dbReference type="AlphaFoldDB" id="A0A9P0VWB5"/>
<accession>A0A9P0VWB5</accession>
<evidence type="ECO:0000259" key="1">
    <source>
        <dbReference type="Pfam" id="PF11817"/>
    </source>
</evidence>
<dbReference type="PANTHER" id="PTHR14374">
    <property type="entry name" value="FOIE GRAS"/>
    <property type="match status" value="1"/>
</dbReference>